<keyword evidence="2" id="KW-1185">Reference proteome</keyword>
<proteinExistence type="predicted"/>
<dbReference type="GO" id="GO:0004674">
    <property type="term" value="F:protein serine/threonine kinase activity"/>
    <property type="evidence" value="ECO:0007669"/>
    <property type="project" value="UniProtKB-KW"/>
</dbReference>
<sequence>MPDAMEVIYQAALDLGKHGAVKEYLGDVETAEASYTKAVHLLIFLLVEAPFLIMNPPFSLTNSDRYRLQSYINLLTNRQSVSRSQRIVHLKCGDQQCTPKGSG</sequence>
<comment type="caution">
    <text evidence="1">The sequence shown here is derived from an EMBL/GenBank/DDBJ whole genome shotgun (WGS) entry which is preliminary data.</text>
</comment>
<protein>
    <submittedName>
        <fullName evidence="1">Non-receptor serine/threonine protein kinase</fullName>
    </submittedName>
</protein>
<dbReference type="EMBL" id="BAABME010010680">
    <property type="protein sequence ID" value="GAA0180953.1"/>
    <property type="molecule type" value="Genomic_DNA"/>
</dbReference>
<organism evidence="1 2">
    <name type="scientific">Lithospermum erythrorhizon</name>
    <name type="common">Purple gromwell</name>
    <name type="synonym">Lithospermum officinale var. erythrorhizon</name>
    <dbReference type="NCBI Taxonomy" id="34254"/>
    <lineage>
        <taxon>Eukaryota</taxon>
        <taxon>Viridiplantae</taxon>
        <taxon>Streptophyta</taxon>
        <taxon>Embryophyta</taxon>
        <taxon>Tracheophyta</taxon>
        <taxon>Spermatophyta</taxon>
        <taxon>Magnoliopsida</taxon>
        <taxon>eudicotyledons</taxon>
        <taxon>Gunneridae</taxon>
        <taxon>Pentapetalae</taxon>
        <taxon>asterids</taxon>
        <taxon>lamiids</taxon>
        <taxon>Boraginales</taxon>
        <taxon>Boraginaceae</taxon>
        <taxon>Boraginoideae</taxon>
        <taxon>Lithospermeae</taxon>
        <taxon>Lithospermum</taxon>
    </lineage>
</organism>
<evidence type="ECO:0000313" key="1">
    <source>
        <dbReference type="EMBL" id="GAA0180953.1"/>
    </source>
</evidence>
<name>A0AAV3RQ07_LITER</name>
<keyword evidence="1" id="KW-0418">Kinase</keyword>
<gene>
    <name evidence="1" type="ORF">LIER_30178</name>
</gene>
<evidence type="ECO:0000313" key="2">
    <source>
        <dbReference type="Proteomes" id="UP001454036"/>
    </source>
</evidence>
<accession>A0AAV3RQ07</accession>
<dbReference type="Proteomes" id="UP001454036">
    <property type="component" value="Unassembled WGS sequence"/>
</dbReference>
<keyword evidence="1" id="KW-0723">Serine/threonine-protein kinase</keyword>
<reference evidence="1 2" key="1">
    <citation type="submission" date="2024-01" db="EMBL/GenBank/DDBJ databases">
        <title>The complete chloroplast genome sequence of Lithospermum erythrorhizon: insights into the phylogenetic relationship among Boraginaceae species and the maternal lineages of purple gromwells.</title>
        <authorList>
            <person name="Okada T."/>
            <person name="Watanabe K."/>
        </authorList>
    </citation>
    <scope>NUCLEOTIDE SEQUENCE [LARGE SCALE GENOMIC DNA]</scope>
</reference>
<dbReference type="AlphaFoldDB" id="A0AAV3RQ07"/>
<keyword evidence="1" id="KW-0808">Transferase</keyword>